<keyword evidence="2" id="KW-1185">Reference proteome</keyword>
<dbReference type="EMBL" id="BDGG01000001">
    <property type="protein sequence ID" value="GAU89457.1"/>
    <property type="molecule type" value="Genomic_DNA"/>
</dbReference>
<organism evidence="1 2">
    <name type="scientific">Ramazzottius varieornatus</name>
    <name type="common">Water bear</name>
    <name type="synonym">Tardigrade</name>
    <dbReference type="NCBI Taxonomy" id="947166"/>
    <lineage>
        <taxon>Eukaryota</taxon>
        <taxon>Metazoa</taxon>
        <taxon>Ecdysozoa</taxon>
        <taxon>Tardigrada</taxon>
        <taxon>Eutardigrada</taxon>
        <taxon>Parachela</taxon>
        <taxon>Hypsibioidea</taxon>
        <taxon>Ramazzottiidae</taxon>
        <taxon>Ramazzottius</taxon>
    </lineage>
</organism>
<dbReference type="AlphaFoldDB" id="A0A1D1UQB1"/>
<dbReference type="Proteomes" id="UP000186922">
    <property type="component" value="Unassembled WGS sequence"/>
</dbReference>
<name>A0A1D1UQB1_RAMVA</name>
<evidence type="ECO:0000313" key="1">
    <source>
        <dbReference type="EMBL" id="GAU89457.1"/>
    </source>
</evidence>
<proteinExistence type="predicted"/>
<accession>A0A1D1UQB1</accession>
<dbReference type="STRING" id="947166.A0A1D1UQB1"/>
<gene>
    <name evidence="1" type="primary">RvY_02006-1</name>
    <name evidence="1" type="synonym">RvY_02006.1</name>
    <name evidence="1" type="ORF">RvY_02006</name>
</gene>
<reference evidence="1 2" key="1">
    <citation type="journal article" date="2016" name="Nat. Commun.">
        <title>Extremotolerant tardigrade genome and improved radiotolerance of human cultured cells by tardigrade-unique protein.</title>
        <authorList>
            <person name="Hashimoto T."/>
            <person name="Horikawa D.D."/>
            <person name="Saito Y."/>
            <person name="Kuwahara H."/>
            <person name="Kozuka-Hata H."/>
            <person name="Shin-I T."/>
            <person name="Minakuchi Y."/>
            <person name="Ohishi K."/>
            <person name="Motoyama A."/>
            <person name="Aizu T."/>
            <person name="Enomoto A."/>
            <person name="Kondo K."/>
            <person name="Tanaka S."/>
            <person name="Hara Y."/>
            <person name="Koshikawa S."/>
            <person name="Sagara H."/>
            <person name="Miura T."/>
            <person name="Yokobori S."/>
            <person name="Miyagawa K."/>
            <person name="Suzuki Y."/>
            <person name="Kubo T."/>
            <person name="Oyama M."/>
            <person name="Kohara Y."/>
            <person name="Fujiyama A."/>
            <person name="Arakawa K."/>
            <person name="Katayama T."/>
            <person name="Toyoda A."/>
            <person name="Kunieda T."/>
        </authorList>
    </citation>
    <scope>NUCLEOTIDE SEQUENCE [LARGE SCALE GENOMIC DNA]</scope>
    <source>
        <strain evidence="1 2">YOKOZUNA-1</strain>
    </source>
</reference>
<protein>
    <submittedName>
        <fullName evidence="1">Uncharacterized protein</fullName>
    </submittedName>
</protein>
<sequence length="168" mass="19234">MIDQPPPRTVYSYGAWQDKFRDIQENHDVEFIPGLAEVLDKDFFDAAVPTLLVIDDLAQNVADDTGYSKLFTQGIHHKNVCILLPMRNLYKQGKSMRDVHLNAQYLILYKNVRDVNQIKVVERQTGLSHLSEAYAAVTKKLHTPLVVDMEPDTPDYLRVRSHIQLSSV</sequence>
<comment type="caution">
    <text evidence="1">The sequence shown here is derived from an EMBL/GenBank/DDBJ whole genome shotgun (WGS) entry which is preliminary data.</text>
</comment>
<dbReference type="OrthoDB" id="5976864at2759"/>
<evidence type="ECO:0000313" key="2">
    <source>
        <dbReference type="Proteomes" id="UP000186922"/>
    </source>
</evidence>